<dbReference type="Pfam" id="PF00440">
    <property type="entry name" value="TetR_N"/>
    <property type="match status" value="1"/>
</dbReference>
<evidence type="ECO:0000313" key="7">
    <source>
        <dbReference type="EMBL" id="MFC5892030.1"/>
    </source>
</evidence>
<proteinExistence type="predicted"/>
<evidence type="ECO:0000256" key="4">
    <source>
        <dbReference type="PROSITE-ProRule" id="PRU00335"/>
    </source>
</evidence>
<evidence type="ECO:0000256" key="5">
    <source>
        <dbReference type="SAM" id="MobiDB-lite"/>
    </source>
</evidence>
<dbReference type="PANTHER" id="PTHR30055">
    <property type="entry name" value="HTH-TYPE TRANSCRIPTIONAL REGULATOR RUTR"/>
    <property type="match status" value="1"/>
</dbReference>
<dbReference type="InterPro" id="IPR009057">
    <property type="entry name" value="Homeodomain-like_sf"/>
</dbReference>
<dbReference type="Proteomes" id="UP001596241">
    <property type="component" value="Unassembled WGS sequence"/>
</dbReference>
<dbReference type="InterPro" id="IPR001647">
    <property type="entry name" value="HTH_TetR"/>
</dbReference>
<dbReference type="PANTHER" id="PTHR30055:SF234">
    <property type="entry name" value="HTH-TYPE TRANSCRIPTIONAL REGULATOR BETI"/>
    <property type="match status" value="1"/>
</dbReference>
<dbReference type="NCBIfam" id="NF041196">
    <property type="entry name" value="ScbR_bind_reg"/>
    <property type="match status" value="1"/>
</dbReference>
<gene>
    <name evidence="7" type="ORF">ACFP3M_04230</name>
</gene>
<dbReference type="SUPFAM" id="SSF48498">
    <property type="entry name" value="Tetracyclin repressor-like, C-terminal domain"/>
    <property type="match status" value="1"/>
</dbReference>
<feature type="DNA-binding region" description="H-T-H motif" evidence="4">
    <location>
        <begin position="31"/>
        <end position="50"/>
    </location>
</feature>
<dbReference type="Gene3D" id="1.10.357.10">
    <property type="entry name" value="Tetracycline Repressor, domain 2"/>
    <property type="match status" value="1"/>
</dbReference>
<evidence type="ECO:0000256" key="3">
    <source>
        <dbReference type="ARBA" id="ARBA00023163"/>
    </source>
</evidence>
<evidence type="ECO:0000256" key="2">
    <source>
        <dbReference type="ARBA" id="ARBA00023125"/>
    </source>
</evidence>
<evidence type="ECO:0000256" key="1">
    <source>
        <dbReference type="ARBA" id="ARBA00023015"/>
    </source>
</evidence>
<dbReference type="PROSITE" id="PS50977">
    <property type="entry name" value="HTH_TETR_2"/>
    <property type="match status" value="1"/>
</dbReference>
<dbReference type="RefSeq" id="WP_345092457.1">
    <property type="nucleotide sequence ID" value="NZ_BAAAWG010000022.1"/>
</dbReference>
<keyword evidence="8" id="KW-1185">Reference proteome</keyword>
<keyword evidence="2 4" id="KW-0238">DNA-binding</keyword>
<keyword evidence="1" id="KW-0805">Transcription regulation</keyword>
<evidence type="ECO:0000313" key="8">
    <source>
        <dbReference type="Proteomes" id="UP001596241"/>
    </source>
</evidence>
<feature type="region of interest" description="Disordered" evidence="5">
    <location>
        <begin position="192"/>
        <end position="223"/>
    </location>
</feature>
<evidence type="ECO:0000259" key="6">
    <source>
        <dbReference type="PROSITE" id="PS50977"/>
    </source>
</evidence>
<reference evidence="8" key="1">
    <citation type="journal article" date="2019" name="Int. J. Syst. Evol. Microbiol.">
        <title>The Global Catalogue of Microorganisms (GCM) 10K type strain sequencing project: providing services to taxonomists for standard genome sequencing and annotation.</title>
        <authorList>
            <consortium name="The Broad Institute Genomics Platform"/>
            <consortium name="The Broad Institute Genome Sequencing Center for Infectious Disease"/>
            <person name="Wu L."/>
            <person name="Ma J."/>
        </authorList>
    </citation>
    <scope>NUCLEOTIDE SEQUENCE [LARGE SCALE GENOMIC DNA]</scope>
    <source>
        <strain evidence="8">CGMCC 1.15809</strain>
    </source>
</reference>
<accession>A0ABW1FDQ3</accession>
<organism evidence="7 8">
    <name type="scientific">Streptomyces ramulosus</name>
    <dbReference type="NCBI Taxonomy" id="47762"/>
    <lineage>
        <taxon>Bacteria</taxon>
        <taxon>Bacillati</taxon>
        <taxon>Actinomycetota</taxon>
        <taxon>Actinomycetes</taxon>
        <taxon>Kitasatosporales</taxon>
        <taxon>Streptomycetaceae</taxon>
        <taxon>Streptomyces</taxon>
    </lineage>
</organism>
<dbReference type="EMBL" id="JBHSPW010000002">
    <property type="protein sequence ID" value="MFC5892030.1"/>
    <property type="molecule type" value="Genomic_DNA"/>
</dbReference>
<name>A0ABW1FDQ3_9ACTN</name>
<sequence>MSRQPRSVQTRRALIRSAARTFDEHGYPRAKLSEISAGAGVSTGALHFHFDTKAAVAAAVEEEAARTLREATRTVRHLTPDPLQALVDTTHVLARQLATDVVARAGYRLNCQSAHRSGPDLRAHWHVCVCELLRRAGEQDLLVPGLVAEESAAALVGATTGFEVLAREDASWLAPPAVTGLWRSFLPILAGPGASQSPEPSGPRRAPRGRARTAPALVRQPGG</sequence>
<dbReference type="InterPro" id="IPR047923">
    <property type="entry name" value="ArpA-like"/>
</dbReference>
<keyword evidence="3" id="KW-0804">Transcription</keyword>
<dbReference type="InterPro" id="IPR036271">
    <property type="entry name" value="Tet_transcr_reg_TetR-rel_C_sf"/>
</dbReference>
<feature type="domain" description="HTH tetR-type" evidence="6">
    <location>
        <begin position="8"/>
        <end position="68"/>
    </location>
</feature>
<dbReference type="SUPFAM" id="SSF46689">
    <property type="entry name" value="Homeodomain-like"/>
    <property type="match status" value="1"/>
</dbReference>
<dbReference type="InterPro" id="IPR050109">
    <property type="entry name" value="HTH-type_TetR-like_transc_reg"/>
</dbReference>
<protein>
    <submittedName>
        <fullName evidence="7">ScbR family autoregulator-binding transcription factor</fullName>
    </submittedName>
</protein>
<dbReference type="PRINTS" id="PR00455">
    <property type="entry name" value="HTHTETR"/>
</dbReference>
<comment type="caution">
    <text evidence="7">The sequence shown here is derived from an EMBL/GenBank/DDBJ whole genome shotgun (WGS) entry which is preliminary data.</text>
</comment>